<accession>A0A8D2PTD8</accession>
<dbReference type="Gene3D" id="1.25.40.10">
    <property type="entry name" value="Tetratricopeptide repeat domain"/>
    <property type="match status" value="1"/>
</dbReference>
<reference evidence="2" key="2">
    <citation type="submission" date="2025-09" db="UniProtKB">
        <authorList>
            <consortium name="Ensembl"/>
        </authorList>
    </citation>
    <scope>IDENTIFICATION</scope>
</reference>
<dbReference type="GO" id="GO:0070286">
    <property type="term" value="P:axonemal dynein complex assembly"/>
    <property type="evidence" value="ECO:0007669"/>
    <property type="project" value="TreeGrafter"/>
</dbReference>
<protein>
    <submittedName>
        <fullName evidence="2">Uncharacterized protein</fullName>
    </submittedName>
</protein>
<proteinExistence type="predicted"/>
<dbReference type="GO" id="GO:0005737">
    <property type="term" value="C:cytoplasm"/>
    <property type="evidence" value="ECO:0007669"/>
    <property type="project" value="TreeGrafter"/>
</dbReference>
<evidence type="ECO:0000313" key="3">
    <source>
        <dbReference type="Proteomes" id="UP000694401"/>
    </source>
</evidence>
<dbReference type="SUPFAM" id="SSF48452">
    <property type="entry name" value="TPR-like"/>
    <property type="match status" value="1"/>
</dbReference>
<dbReference type="PANTHER" id="PTHR46540:SF1">
    <property type="entry name" value="TETRATRICOPEPTIDE REPEAT PROTEIN 12"/>
    <property type="match status" value="1"/>
</dbReference>
<dbReference type="GO" id="GO:0005813">
    <property type="term" value="C:centrosome"/>
    <property type="evidence" value="ECO:0007669"/>
    <property type="project" value="TreeGrafter"/>
</dbReference>
<dbReference type="PANTHER" id="PTHR46540">
    <property type="entry name" value="TETRATRICOPEPTIDE REPEAT PROTEIN 12"/>
    <property type="match status" value="1"/>
</dbReference>
<keyword evidence="1" id="KW-0472">Membrane</keyword>
<dbReference type="InterPro" id="IPR043195">
    <property type="entry name" value="TTC12"/>
</dbReference>
<keyword evidence="3" id="KW-1185">Reference proteome</keyword>
<dbReference type="InterPro" id="IPR011990">
    <property type="entry name" value="TPR-like_helical_dom_sf"/>
</dbReference>
<sequence>SACHSSQSVTALNGFLATLEKDAKERAQRRRRNDQLANALKEQGNEAFRAGDFALAIQRYSEGLNKLRDKQELYTNRAQVKCWKNTGMLKFSKLIMISFLTQCNKNYLKAYFLMGKAHLALISLPLLVSLSFFLVIFPCALTDCVSQARLEEKRVRDEERAEREVQAGNVTALSIQELLQTISSPGQDILYYTGAIRILAELVNDCEYLLQKLLIWEV</sequence>
<dbReference type="GO" id="GO:0007288">
    <property type="term" value="P:sperm axoneme assembly"/>
    <property type="evidence" value="ECO:0007669"/>
    <property type="project" value="TreeGrafter"/>
</dbReference>
<evidence type="ECO:0000313" key="2">
    <source>
        <dbReference type="Ensembl" id="ENSZLMP00000017860.1"/>
    </source>
</evidence>
<dbReference type="AlphaFoldDB" id="A0A8D2PTD8"/>
<keyword evidence="1" id="KW-1133">Transmembrane helix</keyword>
<name>A0A8D2PTD8_ZOSLA</name>
<reference evidence="2" key="1">
    <citation type="submission" date="2025-08" db="UniProtKB">
        <authorList>
            <consortium name="Ensembl"/>
        </authorList>
    </citation>
    <scope>IDENTIFICATION</scope>
</reference>
<organism evidence="2 3">
    <name type="scientific">Zosterops lateralis melanops</name>
    <dbReference type="NCBI Taxonomy" id="1220523"/>
    <lineage>
        <taxon>Eukaryota</taxon>
        <taxon>Metazoa</taxon>
        <taxon>Chordata</taxon>
        <taxon>Craniata</taxon>
        <taxon>Vertebrata</taxon>
        <taxon>Euteleostomi</taxon>
        <taxon>Archelosauria</taxon>
        <taxon>Archosauria</taxon>
        <taxon>Dinosauria</taxon>
        <taxon>Saurischia</taxon>
        <taxon>Theropoda</taxon>
        <taxon>Coelurosauria</taxon>
        <taxon>Aves</taxon>
        <taxon>Neognathae</taxon>
        <taxon>Neoaves</taxon>
        <taxon>Telluraves</taxon>
        <taxon>Australaves</taxon>
        <taxon>Passeriformes</taxon>
        <taxon>Sylvioidea</taxon>
        <taxon>Zosteropidae</taxon>
        <taxon>Zosterops</taxon>
    </lineage>
</organism>
<keyword evidence="1" id="KW-0812">Transmembrane</keyword>
<dbReference type="Proteomes" id="UP000694401">
    <property type="component" value="Unassembled WGS sequence"/>
</dbReference>
<evidence type="ECO:0000256" key="1">
    <source>
        <dbReference type="SAM" id="Phobius"/>
    </source>
</evidence>
<dbReference type="Ensembl" id="ENSZLMT00000018359.1">
    <property type="protein sequence ID" value="ENSZLMP00000017860.1"/>
    <property type="gene ID" value="ENSZLMG00000012384.1"/>
</dbReference>
<feature type="transmembrane region" description="Helical" evidence="1">
    <location>
        <begin position="117"/>
        <end position="137"/>
    </location>
</feature>